<gene>
    <name evidence="2" type="ORF">TSPI_07585</name>
</gene>
<dbReference type="Proteomes" id="UP001558632">
    <property type="component" value="Unassembled WGS sequence"/>
</dbReference>
<feature type="region of interest" description="Disordered" evidence="1">
    <location>
        <begin position="32"/>
        <end position="70"/>
    </location>
</feature>
<sequence length="105" mass="11349">MFNNGNDNSTLSIYFNIRKAVSGGGGNAGDLFAEGSAVAEPTQKHSEASRQAKPSGNARTRSAYRSAESPAAVAVTARVFKNGRQYYKQTKQLMPSVYIKVNKIF</sequence>
<keyword evidence="3" id="KW-1185">Reference proteome</keyword>
<organism evidence="2 3">
    <name type="scientific">Trichinella spiralis</name>
    <name type="common">Trichina worm</name>
    <dbReference type="NCBI Taxonomy" id="6334"/>
    <lineage>
        <taxon>Eukaryota</taxon>
        <taxon>Metazoa</taxon>
        <taxon>Ecdysozoa</taxon>
        <taxon>Nematoda</taxon>
        <taxon>Enoplea</taxon>
        <taxon>Dorylaimia</taxon>
        <taxon>Trichinellida</taxon>
        <taxon>Trichinellidae</taxon>
        <taxon>Trichinella</taxon>
    </lineage>
</organism>
<evidence type="ECO:0000256" key="1">
    <source>
        <dbReference type="SAM" id="MobiDB-lite"/>
    </source>
</evidence>
<comment type="caution">
    <text evidence="2">The sequence shown here is derived from an EMBL/GenBank/DDBJ whole genome shotgun (WGS) entry which is preliminary data.</text>
</comment>
<protein>
    <submittedName>
        <fullName evidence="2">Chloroplastic,Protein EARLY STARVATION 1</fullName>
    </submittedName>
</protein>
<name>A0ABR3K627_TRISP</name>
<reference evidence="2 3" key="1">
    <citation type="submission" date="2024-07" db="EMBL/GenBank/DDBJ databases">
        <title>Enhanced genomic and transcriptomic resources for Trichinella pseudospiralis and T. spiralis underpin the discovery of pronounced molecular differences between stages and species.</title>
        <authorList>
            <person name="Pasi K.K."/>
            <person name="La Rosa G."/>
            <person name="Gomez-Morales M.A."/>
            <person name="Tosini F."/>
            <person name="Sumanam S."/>
            <person name="Young N.D."/>
            <person name="Chang B.C."/>
            <person name="Robin G.B."/>
        </authorList>
    </citation>
    <scope>NUCLEOTIDE SEQUENCE [LARGE SCALE GENOMIC DNA]</scope>
    <source>
        <strain evidence="2">ISS534</strain>
    </source>
</reference>
<proteinExistence type="predicted"/>
<evidence type="ECO:0000313" key="3">
    <source>
        <dbReference type="Proteomes" id="UP001558632"/>
    </source>
</evidence>
<dbReference type="EMBL" id="JBEUSY010000482">
    <property type="protein sequence ID" value="KAL1229746.1"/>
    <property type="molecule type" value="Genomic_DNA"/>
</dbReference>
<accession>A0ABR3K627</accession>
<evidence type="ECO:0000313" key="2">
    <source>
        <dbReference type="EMBL" id="KAL1229746.1"/>
    </source>
</evidence>